<comment type="caution">
    <text evidence="1">The sequence shown here is derived from an EMBL/GenBank/DDBJ whole genome shotgun (WGS) entry which is preliminary data.</text>
</comment>
<dbReference type="EMBL" id="BAABBV010000001">
    <property type="protein sequence ID" value="GAA4159484.1"/>
    <property type="molecule type" value="Genomic_DNA"/>
</dbReference>
<reference evidence="1" key="2">
    <citation type="submission" date="2023-12" db="EMBL/GenBank/DDBJ databases">
        <authorList>
            <person name="Sun Q."/>
            <person name="Inoue M."/>
        </authorList>
    </citation>
    <scope>NUCLEOTIDE SEQUENCE</scope>
    <source>
        <strain evidence="1">JCM 17590</strain>
    </source>
</reference>
<name>A0ABP7ZIZ5_9MICO</name>
<sequence>MNATCPRTGEREGTVDRSRRVAMTRCPRGRGEVAWISQRRQGRTGSGGGYACGGSDCGGMLGV</sequence>
<protein>
    <submittedName>
        <fullName evidence="1">Uncharacterized protein</fullName>
    </submittedName>
</protein>
<reference evidence="1" key="1">
    <citation type="journal article" date="2014" name="Int. J. Syst. Evol. Microbiol.">
        <title>Complete genome of a new Firmicutes species belonging to the dominant human colonic microbiota ('Ruminococcus bicirculans') reveals two chromosomes and a selective capacity to utilize plant glucans.</title>
        <authorList>
            <consortium name="NISC Comparative Sequencing Program"/>
            <person name="Wegmann U."/>
            <person name="Louis P."/>
            <person name="Goesmann A."/>
            <person name="Henrissat B."/>
            <person name="Duncan S.H."/>
            <person name="Flint H.J."/>
        </authorList>
    </citation>
    <scope>NUCLEOTIDE SEQUENCE</scope>
    <source>
        <strain evidence="1">JCM 17590</strain>
    </source>
</reference>
<gene>
    <name evidence="1" type="ORF">GCM10022286_13950</name>
</gene>
<evidence type="ECO:0000313" key="1">
    <source>
        <dbReference type="EMBL" id="GAA4159484.1"/>
    </source>
</evidence>
<accession>A0ABP7ZIZ5</accession>
<organism evidence="1 2">
    <name type="scientific">Gryllotalpicola daejeonensis</name>
    <dbReference type="NCBI Taxonomy" id="993087"/>
    <lineage>
        <taxon>Bacteria</taxon>
        <taxon>Bacillati</taxon>
        <taxon>Actinomycetota</taxon>
        <taxon>Actinomycetes</taxon>
        <taxon>Micrococcales</taxon>
        <taxon>Microbacteriaceae</taxon>
        <taxon>Gryllotalpicola</taxon>
    </lineage>
</organism>
<evidence type="ECO:0000313" key="2">
    <source>
        <dbReference type="Proteomes" id="UP001415169"/>
    </source>
</evidence>
<dbReference type="Proteomes" id="UP001415169">
    <property type="component" value="Unassembled WGS sequence"/>
</dbReference>
<keyword evidence="2" id="KW-1185">Reference proteome</keyword>
<proteinExistence type="predicted"/>